<reference evidence="13" key="1">
    <citation type="submission" date="2017-08" db="EMBL/GenBank/DDBJ databases">
        <authorList>
            <person name="Polle J.E."/>
            <person name="Barry K."/>
            <person name="Cushman J."/>
            <person name="Schmutz J."/>
            <person name="Tran D."/>
            <person name="Hathwaick L.T."/>
            <person name="Yim W.C."/>
            <person name="Jenkins J."/>
            <person name="Mckie-Krisberg Z.M."/>
            <person name="Prochnik S."/>
            <person name="Lindquist E."/>
            <person name="Dockter R.B."/>
            <person name="Adam C."/>
            <person name="Molina H."/>
            <person name="Bunkerborg J."/>
            <person name="Jin E."/>
            <person name="Buchheim M."/>
            <person name="Magnuson J."/>
        </authorList>
    </citation>
    <scope>NUCLEOTIDE SEQUENCE</scope>
    <source>
        <strain evidence="13">CCAP 19/18</strain>
    </source>
</reference>
<evidence type="ECO:0000256" key="4">
    <source>
        <dbReference type="ARBA" id="ARBA00022692"/>
    </source>
</evidence>
<comment type="caution">
    <text evidence="13">The sequence shown here is derived from an EMBL/GenBank/DDBJ whole genome shotgun (WGS) entry which is preliminary data.</text>
</comment>
<keyword evidence="3" id="KW-0050">Antiport</keyword>
<dbReference type="EMBL" id="MU070325">
    <property type="protein sequence ID" value="KAF5828304.1"/>
    <property type="molecule type" value="Genomic_DNA"/>
</dbReference>
<dbReference type="Pfam" id="PF00999">
    <property type="entry name" value="Na_H_Exchanger"/>
    <property type="match status" value="1"/>
</dbReference>
<evidence type="ECO:0000259" key="12">
    <source>
        <dbReference type="Pfam" id="PF00999"/>
    </source>
</evidence>
<accession>A0ABQ7G123</accession>
<feature type="transmembrane region" description="Helical" evidence="10">
    <location>
        <begin position="280"/>
        <end position="302"/>
    </location>
</feature>
<feature type="region of interest" description="Disordered" evidence="9">
    <location>
        <begin position="116"/>
        <end position="169"/>
    </location>
</feature>
<evidence type="ECO:0000256" key="6">
    <source>
        <dbReference type="ARBA" id="ARBA00022989"/>
    </source>
</evidence>
<evidence type="ECO:0000256" key="7">
    <source>
        <dbReference type="ARBA" id="ARBA00023065"/>
    </source>
</evidence>
<feature type="transmembrane region" description="Helical" evidence="10">
    <location>
        <begin position="255"/>
        <end position="273"/>
    </location>
</feature>
<evidence type="ECO:0000313" key="13">
    <source>
        <dbReference type="EMBL" id="KAF5828304.1"/>
    </source>
</evidence>
<feature type="transmembrane region" description="Helical" evidence="10">
    <location>
        <begin position="314"/>
        <end position="333"/>
    </location>
</feature>
<organism evidence="13 14">
    <name type="scientific">Dunaliella salina</name>
    <name type="common">Green alga</name>
    <name type="synonym">Protococcus salinus</name>
    <dbReference type="NCBI Taxonomy" id="3046"/>
    <lineage>
        <taxon>Eukaryota</taxon>
        <taxon>Viridiplantae</taxon>
        <taxon>Chlorophyta</taxon>
        <taxon>core chlorophytes</taxon>
        <taxon>Chlorophyceae</taxon>
        <taxon>CS clade</taxon>
        <taxon>Chlamydomonadales</taxon>
        <taxon>Dunaliellaceae</taxon>
        <taxon>Dunaliella</taxon>
    </lineage>
</organism>
<evidence type="ECO:0000256" key="1">
    <source>
        <dbReference type="ARBA" id="ARBA00004141"/>
    </source>
</evidence>
<feature type="compositionally biased region" description="Basic and acidic residues" evidence="9">
    <location>
        <begin position="158"/>
        <end position="169"/>
    </location>
</feature>
<proteinExistence type="predicted"/>
<evidence type="ECO:0000256" key="5">
    <source>
        <dbReference type="ARBA" id="ARBA00022729"/>
    </source>
</evidence>
<evidence type="ECO:0000256" key="3">
    <source>
        <dbReference type="ARBA" id="ARBA00022449"/>
    </source>
</evidence>
<feature type="transmembrane region" description="Helical" evidence="10">
    <location>
        <begin position="345"/>
        <end position="367"/>
    </location>
</feature>
<dbReference type="PANTHER" id="PTHR16254">
    <property type="entry name" value="POTASSIUM/PROTON ANTIPORTER-RELATED"/>
    <property type="match status" value="1"/>
</dbReference>
<keyword evidence="4 10" id="KW-0812">Transmembrane</keyword>
<keyword evidence="8 10" id="KW-0472">Membrane</keyword>
<keyword evidence="14" id="KW-1185">Reference proteome</keyword>
<feature type="transmembrane region" description="Helical" evidence="10">
    <location>
        <begin position="387"/>
        <end position="413"/>
    </location>
</feature>
<name>A0ABQ7G123_DUNSA</name>
<keyword evidence="7" id="KW-0406">Ion transport</keyword>
<evidence type="ECO:0000256" key="11">
    <source>
        <dbReference type="SAM" id="SignalP"/>
    </source>
</evidence>
<gene>
    <name evidence="13" type="ORF">DUNSADRAFT_17840</name>
</gene>
<keyword evidence="6 10" id="KW-1133">Transmembrane helix</keyword>
<comment type="subcellular location">
    <subcellularLocation>
        <location evidence="1">Membrane</location>
        <topology evidence="1">Multi-pass membrane protein</topology>
    </subcellularLocation>
</comment>
<dbReference type="InterPro" id="IPR045158">
    <property type="entry name" value="KEA4/5/6-like"/>
</dbReference>
<keyword evidence="2" id="KW-0813">Transport</keyword>
<dbReference type="Gene3D" id="1.20.1530.20">
    <property type="match status" value="1"/>
</dbReference>
<evidence type="ECO:0000256" key="8">
    <source>
        <dbReference type="ARBA" id="ARBA00023136"/>
    </source>
</evidence>
<feature type="region of interest" description="Disordered" evidence="9">
    <location>
        <begin position="35"/>
        <end position="54"/>
    </location>
</feature>
<feature type="chain" id="PRO_5045086138" evidence="11">
    <location>
        <begin position="23"/>
        <end position="422"/>
    </location>
</feature>
<evidence type="ECO:0000313" key="14">
    <source>
        <dbReference type="Proteomes" id="UP000815325"/>
    </source>
</evidence>
<evidence type="ECO:0000256" key="2">
    <source>
        <dbReference type="ARBA" id="ARBA00022448"/>
    </source>
</evidence>
<feature type="signal peptide" evidence="11">
    <location>
        <begin position="1"/>
        <end position="22"/>
    </location>
</feature>
<evidence type="ECO:0000256" key="10">
    <source>
        <dbReference type="SAM" id="Phobius"/>
    </source>
</evidence>
<dbReference type="PANTHER" id="PTHR16254:SF14">
    <property type="entry name" value="TRANSMEMBRANE AND COILED-COIL DOMAIN-CONTAINING PROTEIN 3"/>
    <property type="match status" value="1"/>
</dbReference>
<dbReference type="InterPro" id="IPR038770">
    <property type="entry name" value="Na+/solute_symporter_sf"/>
</dbReference>
<evidence type="ECO:0000256" key="9">
    <source>
        <dbReference type="SAM" id="MobiDB-lite"/>
    </source>
</evidence>
<keyword evidence="5 11" id="KW-0732">Signal</keyword>
<dbReference type="Proteomes" id="UP000815325">
    <property type="component" value="Unassembled WGS sequence"/>
</dbReference>
<sequence length="422" mass="44569">MEHLRCFALLASLLSILCRGDGTDDSAEGPVVIQQHHPQQVQHRPPPSAGGSEDVGHQFGELLEAALKSEFGNGTQRLTNGTYSTFLNSTNHENEEGKMETVLRISAKRDAERLNEGLSGDYGQQGNGGQHKGHRHPGQGGDGKGGPQRLDINPGEGKANREASLETTHEGDVDRIVTHDNAVFVLSKPSESLASLTIDSQLLSDVTCLITASAVFGALAEAVHMPTMNGVLVAGAVAGPGGLQLVQELVQVETLAQLGALLLLFGLGMELSLAKLRSVWNVAVLGGALQIIISMALGMFMASSMFDAPPQTGAFVGGLLSMSSTSIVVKCLESLRSTGTMFGQITVGTLITQDVFVGIFFAVGPLFAKSSVQEPGSEDAAEQKGIAVLLVIKVFMKLGSTILLCSLFSTTMLRPLLRMLRR</sequence>
<feature type="domain" description="Cation/H+ exchanger transmembrane" evidence="12">
    <location>
        <begin position="213"/>
        <end position="411"/>
    </location>
</feature>
<protein>
    <submittedName>
        <fullName evidence="13">Sodium/hydrogen exchanger family-domain-containing protein</fullName>
    </submittedName>
</protein>
<dbReference type="InterPro" id="IPR006153">
    <property type="entry name" value="Cation/H_exchanger_TM"/>
</dbReference>